<dbReference type="SUPFAM" id="SSF48317">
    <property type="entry name" value="Acid phosphatase/Vanadium-dependent haloperoxidase"/>
    <property type="match status" value="1"/>
</dbReference>
<dbReference type="GO" id="GO:0008195">
    <property type="term" value="F:phosphatidate phosphatase activity"/>
    <property type="evidence" value="ECO:0007669"/>
    <property type="project" value="TreeGrafter"/>
</dbReference>
<dbReference type="GO" id="GO:0046839">
    <property type="term" value="P:phospholipid dephosphorylation"/>
    <property type="evidence" value="ECO:0007669"/>
    <property type="project" value="TreeGrafter"/>
</dbReference>
<dbReference type="eggNOG" id="KOG3030">
    <property type="taxonomic scope" value="Eukaryota"/>
</dbReference>
<dbReference type="PANTHER" id="PTHR10165:SF35">
    <property type="entry name" value="RE23632P"/>
    <property type="match status" value="1"/>
</dbReference>
<dbReference type="OrthoDB" id="10030083at2759"/>
<keyword evidence="9" id="KW-1185">Reference proteome</keyword>
<organism evidence="8 9">
    <name type="scientific">Coprinopsis cinerea (strain Okayama-7 / 130 / ATCC MYA-4618 / FGSC 9003)</name>
    <name type="common">Inky cap fungus</name>
    <name type="synonym">Hormographiella aspergillata</name>
    <dbReference type="NCBI Taxonomy" id="240176"/>
    <lineage>
        <taxon>Eukaryota</taxon>
        <taxon>Fungi</taxon>
        <taxon>Dikarya</taxon>
        <taxon>Basidiomycota</taxon>
        <taxon>Agaricomycotina</taxon>
        <taxon>Agaricomycetes</taxon>
        <taxon>Agaricomycetidae</taxon>
        <taxon>Agaricales</taxon>
        <taxon>Agaricineae</taxon>
        <taxon>Psathyrellaceae</taxon>
        <taxon>Coprinopsis</taxon>
    </lineage>
</organism>
<dbReference type="InterPro" id="IPR000326">
    <property type="entry name" value="PAP2/HPO"/>
</dbReference>
<proteinExistence type="inferred from homology"/>
<protein>
    <submittedName>
        <fullName evidence="8">Lipid phosphate phosphatase 1</fullName>
    </submittedName>
</protein>
<keyword evidence="3 6" id="KW-0812">Transmembrane</keyword>
<dbReference type="RefSeq" id="XP_001831326.2">
    <property type="nucleotide sequence ID" value="XM_001831274.2"/>
</dbReference>
<name>A8N8Z8_COPC7</name>
<dbReference type="SMART" id="SM00014">
    <property type="entry name" value="acidPPc"/>
    <property type="match status" value="1"/>
</dbReference>
<dbReference type="STRING" id="240176.A8N8Z8"/>
<accession>A8N8Z8</accession>
<sequence length="296" mass="33958">MTGFKDRIKRFFGEDAFEWFSKHYIVDWITVAIIWAIAFYTKTITVTIRDFSPTDPLIQFEHRKNQVSSPFNQFVALLAPSAVVFAVAVLKRSLMDLHHGIVGLLVTRGLTAAIIRFMKNRIGRLRPDFMSRCQWDELLKKCTGKEKDITEGRRSFPSGHSATAWSGMFYLSLFLAGQTAAWCFSSNRLAPRLLSSRVLRFGITLVPLIWASHVGLSRMEDNRHHKEDVIVGTFIGILVATICYSMFWPNPLSTKSFAVERFGQPRYLYDTEAPSRDDRFQFELAPREDHEHSNAV</sequence>
<gene>
    <name evidence="8" type="ORF">CC1G_00873</name>
</gene>
<comment type="subcellular location">
    <subcellularLocation>
        <location evidence="1">Membrane</location>
        <topology evidence="1">Multi-pass membrane protein</topology>
    </subcellularLocation>
</comment>
<dbReference type="GO" id="GO:0006644">
    <property type="term" value="P:phospholipid metabolic process"/>
    <property type="evidence" value="ECO:0007669"/>
    <property type="project" value="InterPro"/>
</dbReference>
<dbReference type="InterPro" id="IPR036938">
    <property type="entry name" value="PAP2/HPO_sf"/>
</dbReference>
<dbReference type="KEGG" id="cci:CC1G_00873"/>
<evidence type="ECO:0000259" key="7">
    <source>
        <dbReference type="SMART" id="SM00014"/>
    </source>
</evidence>
<dbReference type="Proteomes" id="UP000001861">
    <property type="component" value="Unassembled WGS sequence"/>
</dbReference>
<evidence type="ECO:0000256" key="5">
    <source>
        <dbReference type="ARBA" id="ARBA00023136"/>
    </source>
</evidence>
<evidence type="ECO:0000256" key="4">
    <source>
        <dbReference type="ARBA" id="ARBA00022989"/>
    </source>
</evidence>
<dbReference type="PANTHER" id="PTHR10165">
    <property type="entry name" value="LIPID PHOSPHATE PHOSPHATASE"/>
    <property type="match status" value="1"/>
</dbReference>
<reference evidence="8 9" key="1">
    <citation type="journal article" date="2010" name="Proc. Natl. Acad. Sci. U.S.A.">
        <title>Insights into evolution of multicellular fungi from the assembled chromosomes of the mushroom Coprinopsis cinerea (Coprinus cinereus).</title>
        <authorList>
            <person name="Stajich J.E."/>
            <person name="Wilke S.K."/>
            <person name="Ahren D."/>
            <person name="Au C.H."/>
            <person name="Birren B.W."/>
            <person name="Borodovsky M."/>
            <person name="Burns C."/>
            <person name="Canback B."/>
            <person name="Casselton L.A."/>
            <person name="Cheng C.K."/>
            <person name="Deng J."/>
            <person name="Dietrich F.S."/>
            <person name="Fargo D.C."/>
            <person name="Farman M.L."/>
            <person name="Gathman A.C."/>
            <person name="Goldberg J."/>
            <person name="Guigo R."/>
            <person name="Hoegger P.J."/>
            <person name="Hooker J.B."/>
            <person name="Huggins A."/>
            <person name="James T.Y."/>
            <person name="Kamada T."/>
            <person name="Kilaru S."/>
            <person name="Kodira C."/>
            <person name="Kues U."/>
            <person name="Kupfer D."/>
            <person name="Kwan H.S."/>
            <person name="Lomsadze A."/>
            <person name="Li W."/>
            <person name="Lilly W.W."/>
            <person name="Ma L.J."/>
            <person name="Mackey A.J."/>
            <person name="Manning G."/>
            <person name="Martin F."/>
            <person name="Muraguchi H."/>
            <person name="Natvig D.O."/>
            <person name="Palmerini H."/>
            <person name="Ramesh M.A."/>
            <person name="Rehmeyer C.J."/>
            <person name="Roe B.A."/>
            <person name="Shenoy N."/>
            <person name="Stanke M."/>
            <person name="Ter-Hovhannisyan V."/>
            <person name="Tunlid A."/>
            <person name="Velagapudi R."/>
            <person name="Vision T.J."/>
            <person name="Zeng Q."/>
            <person name="Zolan M.E."/>
            <person name="Pukkila P.J."/>
        </authorList>
    </citation>
    <scope>NUCLEOTIDE SEQUENCE [LARGE SCALE GENOMIC DNA]</scope>
    <source>
        <strain evidence="9">Okayama-7 / 130 / ATCC MYA-4618 / FGSC 9003</strain>
    </source>
</reference>
<evidence type="ECO:0000313" key="8">
    <source>
        <dbReference type="EMBL" id="EAU90489.2"/>
    </source>
</evidence>
<dbReference type="OMA" id="FLARCKW"/>
<comment type="caution">
    <text evidence="8">The sequence shown here is derived from an EMBL/GenBank/DDBJ whole genome shotgun (WGS) entry which is preliminary data.</text>
</comment>
<evidence type="ECO:0000256" key="3">
    <source>
        <dbReference type="ARBA" id="ARBA00022692"/>
    </source>
</evidence>
<feature type="transmembrane region" description="Helical" evidence="6">
    <location>
        <begin position="71"/>
        <end position="90"/>
    </location>
</feature>
<dbReference type="InterPro" id="IPR043216">
    <property type="entry name" value="PAP-like"/>
</dbReference>
<evidence type="ECO:0000256" key="2">
    <source>
        <dbReference type="ARBA" id="ARBA00008816"/>
    </source>
</evidence>
<feature type="transmembrane region" description="Helical" evidence="6">
    <location>
        <begin position="229"/>
        <end position="247"/>
    </location>
</feature>
<dbReference type="AlphaFoldDB" id="A8N8Z8"/>
<dbReference type="VEuPathDB" id="FungiDB:CC1G_00873"/>
<feature type="domain" description="Phosphatidic acid phosphatase type 2/haloperoxidase" evidence="7">
    <location>
        <begin position="101"/>
        <end position="244"/>
    </location>
</feature>
<comment type="similarity">
    <text evidence="2">Belongs to the PA-phosphatase related phosphoesterase family.</text>
</comment>
<dbReference type="Gene3D" id="1.20.144.10">
    <property type="entry name" value="Phosphatidic acid phosphatase type 2/haloperoxidase"/>
    <property type="match status" value="1"/>
</dbReference>
<dbReference type="Pfam" id="PF01569">
    <property type="entry name" value="PAP2"/>
    <property type="match status" value="1"/>
</dbReference>
<feature type="transmembrane region" description="Helical" evidence="6">
    <location>
        <begin position="197"/>
        <end position="217"/>
    </location>
</feature>
<evidence type="ECO:0000256" key="1">
    <source>
        <dbReference type="ARBA" id="ARBA00004141"/>
    </source>
</evidence>
<keyword evidence="4 6" id="KW-1133">Transmembrane helix</keyword>
<feature type="transmembrane region" description="Helical" evidence="6">
    <location>
        <begin position="97"/>
        <end position="118"/>
    </location>
</feature>
<dbReference type="HOGENOM" id="CLU_021458_5_0_1"/>
<feature type="transmembrane region" description="Helical" evidence="6">
    <location>
        <begin position="164"/>
        <end position="185"/>
    </location>
</feature>
<feature type="transmembrane region" description="Helical" evidence="6">
    <location>
        <begin position="24"/>
        <end position="41"/>
    </location>
</feature>
<evidence type="ECO:0000313" key="9">
    <source>
        <dbReference type="Proteomes" id="UP000001861"/>
    </source>
</evidence>
<evidence type="ECO:0000256" key="6">
    <source>
        <dbReference type="SAM" id="Phobius"/>
    </source>
</evidence>
<dbReference type="GO" id="GO:0016020">
    <property type="term" value="C:membrane"/>
    <property type="evidence" value="ECO:0007669"/>
    <property type="project" value="UniProtKB-SubCell"/>
</dbReference>
<dbReference type="InParanoid" id="A8N8Z8"/>
<dbReference type="CDD" id="cd03390">
    <property type="entry name" value="PAP2_containing_1_like"/>
    <property type="match status" value="1"/>
</dbReference>
<dbReference type="EMBL" id="AACS02000007">
    <property type="protein sequence ID" value="EAU90489.2"/>
    <property type="molecule type" value="Genomic_DNA"/>
</dbReference>
<keyword evidence="5 6" id="KW-0472">Membrane</keyword>
<dbReference type="GeneID" id="6007797"/>